<dbReference type="InterPro" id="IPR011009">
    <property type="entry name" value="Kinase-like_dom_sf"/>
</dbReference>
<evidence type="ECO:0000256" key="8">
    <source>
        <dbReference type="ARBA" id="ARBA00022840"/>
    </source>
</evidence>
<evidence type="ECO:0000256" key="6">
    <source>
        <dbReference type="ARBA" id="ARBA00022741"/>
    </source>
</evidence>
<evidence type="ECO:0000259" key="13">
    <source>
        <dbReference type="Pfam" id="PF12281"/>
    </source>
</evidence>
<keyword evidence="5 11" id="KW-0479">Metal-binding</keyword>
<proteinExistence type="inferred from homology"/>
<comment type="catalytic activity">
    <reaction evidence="11">
        <text>L-seryl-[protein] + ATP = O-phospho-L-seryl-[protein] + ADP + H(+)</text>
        <dbReference type="Rhea" id="RHEA:17989"/>
        <dbReference type="Rhea" id="RHEA-COMP:9863"/>
        <dbReference type="Rhea" id="RHEA-COMP:11604"/>
        <dbReference type="ChEBI" id="CHEBI:15378"/>
        <dbReference type="ChEBI" id="CHEBI:29999"/>
        <dbReference type="ChEBI" id="CHEBI:30616"/>
        <dbReference type="ChEBI" id="CHEBI:83421"/>
        <dbReference type="ChEBI" id="CHEBI:456216"/>
        <dbReference type="EC" id="2.7.11.1"/>
    </reaction>
</comment>
<dbReference type="Gene3D" id="3.30.200.70">
    <property type="match status" value="1"/>
</dbReference>
<dbReference type="GO" id="GO:0004674">
    <property type="term" value="F:protein serine/threonine kinase activity"/>
    <property type="evidence" value="ECO:0007669"/>
    <property type="project" value="UniProtKB-UniRule"/>
</dbReference>
<name>A0A831PIH9_9BACT</name>
<dbReference type="Pfam" id="PF12281">
    <property type="entry name" value="NTP_transf_8"/>
    <property type="match status" value="1"/>
</dbReference>
<evidence type="ECO:0000313" key="14">
    <source>
        <dbReference type="EMBL" id="HDR46669.1"/>
    </source>
</evidence>
<evidence type="ECO:0000256" key="3">
    <source>
        <dbReference type="ARBA" id="ARBA00022553"/>
    </source>
</evidence>
<dbReference type="EMBL" id="DSDO01000213">
    <property type="protein sequence ID" value="HDR46669.1"/>
    <property type="molecule type" value="Genomic_DNA"/>
</dbReference>
<evidence type="ECO:0000256" key="11">
    <source>
        <dbReference type="HAMAP-Rule" id="MF_01497"/>
    </source>
</evidence>
<protein>
    <recommendedName>
        <fullName evidence="11">Stress response kinase A</fullName>
        <ecNumber evidence="11">2.7.11.1</ecNumber>
    </recommendedName>
    <alternativeName>
        <fullName evidence="11">Serine/threonine-protein kinase SrkA</fullName>
    </alternativeName>
</protein>
<keyword evidence="7 11" id="KW-0418">Kinase</keyword>
<feature type="site" description="ATP" evidence="11">
    <location>
        <position position="291"/>
    </location>
</feature>
<evidence type="ECO:0000256" key="10">
    <source>
        <dbReference type="ARBA" id="ARBA00023016"/>
    </source>
</evidence>
<dbReference type="HAMAP" id="MF_01497">
    <property type="entry name" value="SrkA_kinase"/>
    <property type="match status" value="1"/>
</dbReference>
<keyword evidence="3 11" id="KW-0597">Phosphoprotein</keyword>
<comment type="cofactor">
    <cofactor evidence="11">
        <name>Mg(2+)</name>
        <dbReference type="ChEBI" id="CHEBI:18420"/>
    </cofactor>
</comment>
<feature type="active site" description="Proton acceptor" evidence="11">
    <location>
        <position position="457"/>
    </location>
</feature>
<evidence type="ECO:0000256" key="7">
    <source>
        <dbReference type="ARBA" id="ARBA00022777"/>
    </source>
</evidence>
<comment type="catalytic activity">
    <reaction evidence="11">
        <text>L-threonyl-[protein] + ATP = O-phospho-L-threonyl-[protein] + ADP + H(+)</text>
        <dbReference type="Rhea" id="RHEA:46608"/>
        <dbReference type="Rhea" id="RHEA-COMP:11060"/>
        <dbReference type="Rhea" id="RHEA-COMP:11605"/>
        <dbReference type="ChEBI" id="CHEBI:15378"/>
        <dbReference type="ChEBI" id="CHEBI:30013"/>
        <dbReference type="ChEBI" id="CHEBI:30616"/>
        <dbReference type="ChEBI" id="CHEBI:61977"/>
        <dbReference type="ChEBI" id="CHEBI:456216"/>
        <dbReference type="EC" id="2.7.11.1"/>
    </reaction>
</comment>
<dbReference type="Gene3D" id="1.10.510.10">
    <property type="entry name" value="Transferase(Phosphotransferase) domain 1"/>
    <property type="match status" value="1"/>
</dbReference>
<keyword evidence="8 11" id="KW-0067">ATP-binding</keyword>
<evidence type="ECO:0000256" key="4">
    <source>
        <dbReference type="ARBA" id="ARBA00022679"/>
    </source>
</evidence>
<dbReference type="InterPro" id="IPR002575">
    <property type="entry name" value="Aminoglycoside_PTrfase"/>
</dbReference>
<dbReference type="NCBIfam" id="NF008738">
    <property type="entry name" value="PRK11768.1"/>
    <property type="match status" value="1"/>
</dbReference>
<evidence type="ECO:0000256" key="9">
    <source>
        <dbReference type="ARBA" id="ARBA00022842"/>
    </source>
</evidence>
<accession>A0A831PIH9</accession>
<dbReference type="AlphaFoldDB" id="A0A831PIH9"/>
<dbReference type="EC" id="2.7.11.1" evidence="11"/>
<organism evidence="14">
    <name type="scientific">Geoalkalibacter subterraneus</name>
    <dbReference type="NCBI Taxonomy" id="483547"/>
    <lineage>
        <taxon>Bacteria</taxon>
        <taxon>Pseudomonadati</taxon>
        <taxon>Thermodesulfobacteriota</taxon>
        <taxon>Desulfuromonadia</taxon>
        <taxon>Desulfuromonadales</taxon>
        <taxon>Geoalkalibacteraceae</taxon>
        <taxon>Geoalkalibacter</taxon>
    </lineage>
</organism>
<feature type="binding site" evidence="11">
    <location>
        <position position="462"/>
    </location>
    <ligand>
        <name>Mg(2+)</name>
        <dbReference type="ChEBI" id="CHEBI:18420"/>
    </ligand>
</feature>
<comment type="similarity">
    <text evidence="11">Belongs to the SrkA/RdoA protein kinase family.</text>
</comment>
<keyword evidence="1 11" id="KW-0963">Cytoplasm</keyword>
<dbReference type="Proteomes" id="UP000886162">
    <property type="component" value="Unassembled WGS sequence"/>
</dbReference>
<feature type="active site" evidence="11">
    <location>
        <position position="474"/>
    </location>
</feature>
<dbReference type="GO" id="GO:0005737">
    <property type="term" value="C:cytoplasm"/>
    <property type="evidence" value="ECO:0007669"/>
    <property type="project" value="UniProtKB-SubCell"/>
</dbReference>
<comment type="caution">
    <text evidence="14">The sequence shown here is derived from an EMBL/GenBank/DDBJ whole genome shotgun (WGS) entry which is preliminary data.</text>
</comment>
<keyword evidence="9 11" id="KW-0460">Magnesium</keyword>
<sequence>MTIFECETVPLPPSVEKAIARLAGCGLFEYGLIGGSWCFPFYDTIIGIKYNFRTLDLDFMVDGALQHRKKIIRDLEAELEDEGFISTIDYATHLQKFHTADMEVEFLTPRKGNQGKTVLIRPFNITAQPLPFLNILFSEPLALKVTSLDGIVRVPSPRSMLLHKMIIAHRRTKESKKSKDLDQCKVLSLYCSRTEVQELVNQQKFGRNTWKSITASCEIIGIDPPFAQKVRLFPSVSQGTSRLLRNQVIPKKETPMSASDHPFHRLTPAFVMDAVESRGYRCDCRTLALNSYENRVYQVGIEEGQPLIAKFYRPGRWSDAQIIEEHEFSTELAEHDLPVVAPLADEENRTLSHFDGFRFTLYPRKGGHAPEFDNLDNLLIMGRLLGRMHRIGALRPFEHRPQLSSADFGHAAAEWIGEHFIPGEYRDNYCALTHDLLQGIDQLMTEVTPRVIRTHGDCHAGNVLWRDDAPHLVDLDDARMAPAVQDIWMMLSGERPRQLAQLSEIVEGYNEFHSFNPTELRLIEALRSLRIIHHSAWLAHRWKDPAFPTAFPWFNTPRFWDGHILELREQIAALREPPLQLA</sequence>
<dbReference type="GO" id="GO:0005524">
    <property type="term" value="F:ATP binding"/>
    <property type="evidence" value="ECO:0007669"/>
    <property type="project" value="UniProtKB-UniRule"/>
</dbReference>
<keyword evidence="2 11" id="KW-0723">Serine/threonine-protein kinase</keyword>
<dbReference type="SUPFAM" id="SSF56112">
    <property type="entry name" value="Protein kinase-like (PK-like)"/>
    <property type="match status" value="1"/>
</dbReference>
<dbReference type="PANTHER" id="PTHR39573:SF1">
    <property type="entry name" value="STRESS RESPONSE KINASE A"/>
    <property type="match status" value="1"/>
</dbReference>
<keyword evidence="10 11" id="KW-0346">Stress response</keyword>
<evidence type="ECO:0000259" key="12">
    <source>
        <dbReference type="Pfam" id="PF01636"/>
    </source>
</evidence>
<evidence type="ECO:0000256" key="2">
    <source>
        <dbReference type="ARBA" id="ARBA00022527"/>
    </source>
</evidence>
<reference evidence="14" key="1">
    <citation type="journal article" date="2020" name="mSystems">
        <title>Genome- and Community-Level Interaction Insights into Carbon Utilization and Element Cycling Functions of Hydrothermarchaeota in Hydrothermal Sediment.</title>
        <authorList>
            <person name="Zhou Z."/>
            <person name="Liu Y."/>
            <person name="Xu W."/>
            <person name="Pan J."/>
            <person name="Luo Z.H."/>
            <person name="Li M."/>
        </authorList>
    </citation>
    <scope>NUCLEOTIDE SEQUENCE [LARGE SCALE GENOMIC DNA]</scope>
    <source>
        <strain evidence="14">SpSt-1220</strain>
    </source>
</reference>
<gene>
    <name evidence="11" type="primary">srkA</name>
    <name evidence="14" type="ORF">ENN94_03105</name>
</gene>
<feature type="domain" description="Aminoglycoside phosphotransferase" evidence="12">
    <location>
        <begin position="291"/>
        <end position="521"/>
    </location>
</feature>
<comment type="subunit">
    <text evidence="11">Monomer.</text>
</comment>
<evidence type="ECO:0000256" key="1">
    <source>
        <dbReference type="ARBA" id="ARBA00022490"/>
    </source>
</evidence>
<keyword evidence="6 11" id="KW-0547">Nucleotide-binding</keyword>
<comment type="subcellular location">
    <subcellularLocation>
        <location evidence="11">Cytoplasm</location>
    </subcellularLocation>
</comment>
<dbReference type="GO" id="GO:0000287">
    <property type="term" value="F:magnesium ion binding"/>
    <property type="evidence" value="ECO:0007669"/>
    <property type="project" value="UniProtKB-UniRule"/>
</dbReference>
<dbReference type="Gene3D" id="1.20.1270.170">
    <property type="match status" value="1"/>
</dbReference>
<keyword evidence="4 11" id="KW-0808">Transferase</keyword>
<dbReference type="InterPro" id="IPR058575">
    <property type="entry name" value="NTP_transf_8_dom"/>
</dbReference>
<comment type="function">
    <text evidence="11">A protein kinase that phosphorylates Ser and Thr residues. Probably acts to suppress the effects of stress linked to accumulation of reactive oxygen species. Probably involved in the extracytoplasmic stress response.</text>
</comment>
<dbReference type="Pfam" id="PF01636">
    <property type="entry name" value="APH"/>
    <property type="match status" value="1"/>
</dbReference>
<dbReference type="InterPro" id="IPR032882">
    <property type="entry name" value="SrkA/RdoA"/>
</dbReference>
<evidence type="ECO:0000256" key="5">
    <source>
        <dbReference type="ARBA" id="ARBA00022723"/>
    </source>
</evidence>
<feature type="binding site" evidence="11">
    <location>
        <position position="474"/>
    </location>
    <ligand>
        <name>Mg(2+)</name>
        <dbReference type="ChEBI" id="CHEBI:18420"/>
    </ligand>
</feature>
<dbReference type="PANTHER" id="PTHR39573">
    <property type="entry name" value="STRESS RESPONSE KINASE A"/>
    <property type="match status" value="1"/>
</dbReference>
<feature type="domain" description="Nucleotidyltransferase-like" evidence="13">
    <location>
        <begin position="16"/>
        <end position="201"/>
    </location>
</feature>